<evidence type="ECO:0000313" key="1">
    <source>
        <dbReference type="EMBL" id="URE39752.1"/>
    </source>
</evidence>
<dbReference type="OrthoDB" id="1924787at2759"/>
<dbReference type="EMBL" id="CP097510">
    <property type="protein sequence ID" value="URE39752.1"/>
    <property type="molecule type" value="Genomic_DNA"/>
</dbReference>
<dbReference type="AlphaFoldDB" id="A0A9E7HZM7"/>
<reference evidence="1" key="1">
    <citation type="submission" date="2022-05" db="EMBL/GenBank/DDBJ databases">
        <title>The Musa troglodytarum L. genome provides insights into the mechanism of non-climacteric behaviour and enrichment of carotenoids.</title>
        <authorList>
            <person name="Wang J."/>
        </authorList>
    </citation>
    <scope>NUCLEOTIDE SEQUENCE</scope>
    <source>
        <tissue evidence="1">Leaf</tissue>
    </source>
</reference>
<protein>
    <submittedName>
        <fullName evidence="1">Uncharacterized protein</fullName>
    </submittedName>
</protein>
<evidence type="ECO:0000313" key="2">
    <source>
        <dbReference type="Proteomes" id="UP001055439"/>
    </source>
</evidence>
<dbReference type="Proteomes" id="UP001055439">
    <property type="component" value="Chromosome 8"/>
</dbReference>
<sequence length="63" mass="7071">MQGDEQMPNFLARHPAVSEGAAFCSATTRAWIEAIGEEGTFWAIKHSLKFGYTRSILLYSDFD</sequence>
<name>A0A9E7HZM7_9LILI</name>
<proteinExistence type="predicted"/>
<keyword evidence="2" id="KW-1185">Reference proteome</keyword>
<organism evidence="1 2">
    <name type="scientific">Musa troglodytarum</name>
    <name type="common">fe'i banana</name>
    <dbReference type="NCBI Taxonomy" id="320322"/>
    <lineage>
        <taxon>Eukaryota</taxon>
        <taxon>Viridiplantae</taxon>
        <taxon>Streptophyta</taxon>
        <taxon>Embryophyta</taxon>
        <taxon>Tracheophyta</taxon>
        <taxon>Spermatophyta</taxon>
        <taxon>Magnoliopsida</taxon>
        <taxon>Liliopsida</taxon>
        <taxon>Zingiberales</taxon>
        <taxon>Musaceae</taxon>
        <taxon>Musa</taxon>
    </lineage>
</organism>
<gene>
    <name evidence="1" type="ORF">MUK42_18091</name>
</gene>
<accession>A0A9E7HZM7</accession>